<evidence type="ECO:0000313" key="1">
    <source>
        <dbReference type="EMBL" id="KAK0168267.1"/>
    </source>
</evidence>
<name>A0AA39KNW2_MICHY</name>
<gene>
    <name evidence="1" type="ORF">PV327_002091</name>
</gene>
<sequence>MIHKENGFDRVYHVQSWKITMALNHRCEHEWISGYGSSGLCLNDEIGISTFSPSGFRGFNSDGEGQGDSIQRVTPLCNKNQPMFL</sequence>
<organism evidence="1 2">
    <name type="scientific">Microctonus hyperodae</name>
    <name type="common">Parasitoid wasp</name>
    <dbReference type="NCBI Taxonomy" id="165561"/>
    <lineage>
        <taxon>Eukaryota</taxon>
        <taxon>Metazoa</taxon>
        <taxon>Ecdysozoa</taxon>
        <taxon>Arthropoda</taxon>
        <taxon>Hexapoda</taxon>
        <taxon>Insecta</taxon>
        <taxon>Pterygota</taxon>
        <taxon>Neoptera</taxon>
        <taxon>Endopterygota</taxon>
        <taxon>Hymenoptera</taxon>
        <taxon>Apocrita</taxon>
        <taxon>Ichneumonoidea</taxon>
        <taxon>Braconidae</taxon>
        <taxon>Euphorinae</taxon>
        <taxon>Microctonus</taxon>
    </lineage>
</organism>
<protein>
    <submittedName>
        <fullName evidence="1">Uncharacterized protein</fullName>
    </submittedName>
</protein>
<accession>A0AA39KNW2</accession>
<evidence type="ECO:0000313" key="2">
    <source>
        <dbReference type="Proteomes" id="UP001168972"/>
    </source>
</evidence>
<dbReference type="AlphaFoldDB" id="A0AA39KNW2"/>
<dbReference type="EMBL" id="JAQQBR010001831">
    <property type="protein sequence ID" value="KAK0168267.1"/>
    <property type="molecule type" value="Genomic_DNA"/>
</dbReference>
<reference evidence="1" key="1">
    <citation type="journal article" date="2023" name="bioRxiv">
        <title>Scaffold-level genome assemblies of two parasitoid biocontrol wasps reveal the parthenogenesis mechanism and an associated novel virus.</title>
        <authorList>
            <person name="Inwood S."/>
            <person name="Skelly J."/>
            <person name="Guhlin J."/>
            <person name="Harrop T."/>
            <person name="Goldson S."/>
            <person name="Dearden P."/>
        </authorList>
    </citation>
    <scope>NUCLEOTIDE SEQUENCE</scope>
    <source>
        <strain evidence="1">Lincoln</strain>
        <tissue evidence="1">Whole body</tissue>
    </source>
</reference>
<keyword evidence="2" id="KW-1185">Reference proteome</keyword>
<dbReference type="Proteomes" id="UP001168972">
    <property type="component" value="Unassembled WGS sequence"/>
</dbReference>
<reference evidence="1" key="2">
    <citation type="submission" date="2023-03" db="EMBL/GenBank/DDBJ databases">
        <authorList>
            <person name="Inwood S.N."/>
            <person name="Skelly J.G."/>
            <person name="Guhlin J."/>
            <person name="Harrop T.W.R."/>
            <person name="Goldson S.G."/>
            <person name="Dearden P.K."/>
        </authorList>
    </citation>
    <scope>NUCLEOTIDE SEQUENCE</scope>
    <source>
        <strain evidence="1">Lincoln</strain>
        <tissue evidence="1">Whole body</tissue>
    </source>
</reference>
<proteinExistence type="predicted"/>
<comment type="caution">
    <text evidence="1">The sequence shown here is derived from an EMBL/GenBank/DDBJ whole genome shotgun (WGS) entry which is preliminary data.</text>
</comment>